<dbReference type="Pfam" id="PF01210">
    <property type="entry name" value="NAD_Gly3P_dh_N"/>
    <property type="match status" value="1"/>
</dbReference>
<dbReference type="SUPFAM" id="SSF48179">
    <property type="entry name" value="6-phosphogluconate dehydrogenase C-terminal domain-like"/>
    <property type="match status" value="1"/>
</dbReference>
<keyword evidence="3 10" id="KW-0560">Oxidoreductase</keyword>
<keyword evidence="6" id="KW-1208">Phospholipid metabolism</keyword>
<dbReference type="InterPro" id="IPR006109">
    <property type="entry name" value="G3P_DH_NAD-dep_C"/>
</dbReference>
<evidence type="ECO:0000256" key="2">
    <source>
        <dbReference type="ARBA" id="ARBA00022516"/>
    </source>
</evidence>
<dbReference type="AlphaFoldDB" id="A0A1M7FBE5"/>
<dbReference type="PANTHER" id="PTHR11728:SF1">
    <property type="entry name" value="GLYCEROL-3-PHOSPHATE DEHYDROGENASE [NAD(+)] 2, CHLOROPLASTIC"/>
    <property type="match status" value="1"/>
</dbReference>
<dbReference type="InterPro" id="IPR006168">
    <property type="entry name" value="G3P_DH_NAD-dep"/>
</dbReference>
<keyword evidence="9 10" id="KW-0520">NAD</keyword>
<evidence type="ECO:0000256" key="4">
    <source>
        <dbReference type="ARBA" id="ARBA00023098"/>
    </source>
</evidence>
<dbReference type="GO" id="GO:0141153">
    <property type="term" value="F:glycerol-3-phosphate dehydrogenase (NADP+) activity"/>
    <property type="evidence" value="ECO:0007669"/>
    <property type="project" value="RHEA"/>
</dbReference>
<dbReference type="Gene3D" id="3.40.50.720">
    <property type="entry name" value="NAD(P)-binding Rossmann-like Domain"/>
    <property type="match status" value="1"/>
</dbReference>
<keyword evidence="5" id="KW-0594">Phospholipid biosynthesis</keyword>
<dbReference type="SUPFAM" id="SSF51735">
    <property type="entry name" value="NAD(P)-binding Rossmann-fold domains"/>
    <property type="match status" value="1"/>
</dbReference>
<dbReference type="InterPro" id="IPR013328">
    <property type="entry name" value="6PGD_dom2"/>
</dbReference>
<proteinExistence type="inferred from homology"/>
<comment type="catalytic activity">
    <reaction evidence="11">
        <text>sn-glycerol 3-phosphate + NADP(+) = dihydroxyacetone phosphate + NADPH + H(+)</text>
        <dbReference type="Rhea" id="RHEA:11096"/>
        <dbReference type="ChEBI" id="CHEBI:15378"/>
        <dbReference type="ChEBI" id="CHEBI:57597"/>
        <dbReference type="ChEBI" id="CHEBI:57642"/>
        <dbReference type="ChEBI" id="CHEBI:57783"/>
        <dbReference type="ChEBI" id="CHEBI:58349"/>
        <dbReference type="EC" id="1.1.1.94"/>
    </reaction>
</comment>
<sequence length="379" mass="42110">MRKHYFFQKVVFYHALNYSVKSLFNIFAVHIPIMAKKKIISESSNPKKTKKDVSVGVVGSGSFATAIVKMLVENCKVVHWCVRSEFVKGAIELRGHNPTYLTAAHFNLKSLKLTTDINELVSACDVIVLATPSIYLSDTLDKMTCDYSDKIFVSAIKGIIPKVNDVVAHYLRDEFKIGFRNQAVIAGPCHAEEVAMERLSYLTIATVEDETAEKLEGIFSSDFIKVQTSKDILGNEYSAILKNIFAIGAGIASGLGYGDNFTAVFVSNAIREMEIFLEAIYEAPRDVNESAYLGDLLVTAYSLFSRNRNLGNLIGKGYTVKSAIQSMNMVAEGYYAAQSIYKTSKQKNLKLPIIDTVYAILYEGKNAEKQFKKLTAKLN</sequence>
<evidence type="ECO:0000256" key="6">
    <source>
        <dbReference type="ARBA" id="ARBA00023264"/>
    </source>
</evidence>
<feature type="binding site" evidence="8">
    <location>
        <begin position="306"/>
        <end position="307"/>
    </location>
    <ligand>
        <name>substrate</name>
    </ligand>
</feature>
<evidence type="ECO:0000256" key="10">
    <source>
        <dbReference type="RuleBase" id="RU000437"/>
    </source>
</evidence>
<evidence type="ECO:0000313" key="15">
    <source>
        <dbReference type="Proteomes" id="UP000184069"/>
    </source>
</evidence>
<feature type="domain" description="Glycerol-3-phosphate dehydrogenase NAD-dependent C-terminal" evidence="13">
    <location>
        <begin position="231"/>
        <end position="369"/>
    </location>
</feature>
<feature type="binding site" evidence="9">
    <location>
        <position position="191"/>
    </location>
    <ligand>
        <name>NAD(+)</name>
        <dbReference type="ChEBI" id="CHEBI:57540"/>
    </ligand>
</feature>
<comment type="similarity">
    <text evidence="1 10">Belongs to the NAD-dependent glycerol-3-phosphate dehydrogenase family.</text>
</comment>
<dbReference type="GO" id="GO:0046168">
    <property type="term" value="P:glycerol-3-phosphate catabolic process"/>
    <property type="evidence" value="ECO:0007669"/>
    <property type="project" value="InterPro"/>
</dbReference>
<dbReference type="GO" id="GO:0005829">
    <property type="term" value="C:cytosol"/>
    <property type="evidence" value="ECO:0007669"/>
    <property type="project" value="TreeGrafter"/>
</dbReference>
<dbReference type="Pfam" id="PF07479">
    <property type="entry name" value="NAD_Gly3P_dh_C"/>
    <property type="match status" value="1"/>
</dbReference>
<evidence type="ECO:0000256" key="3">
    <source>
        <dbReference type="ARBA" id="ARBA00023002"/>
    </source>
</evidence>
<dbReference type="InterPro" id="IPR036291">
    <property type="entry name" value="NAD(P)-bd_dom_sf"/>
</dbReference>
<evidence type="ECO:0000256" key="9">
    <source>
        <dbReference type="PIRSR" id="PIRSR000114-3"/>
    </source>
</evidence>
<protein>
    <recommendedName>
        <fullName evidence="11">Glycerol-3-phosphate dehydrogenase</fullName>
        <ecNumber evidence="11">1.1.1.94</ecNumber>
    </recommendedName>
</protein>
<gene>
    <name evidence="14" type="ORF">SAMN05444407_108170</name>
</gene>
<dbReference type="InterPro" id="IPR008927">
    <property type="entry name" value="6-PGluconate_DH-like_C_sf"/>
</dbReference>
<evidence type="ECO:0000256" key="1">
    <source>
        <dbReference type="ARBA" id="ARBA00011009"/>
    </source>
</evidence>
<feature type="binding site" evidence="9">
    <location>
        <position position="306"/>
    </location>
    <ligand>
        <name>NAD(+)</name>
        <dbReference type="ChEBI" id="CHEBI:57540"/>
    </ligand>
</feature>
<feature type="active site" description="Proton acceptor" evidence="7">
    <location>
        <position position="242"/>
    </location>
</feature>
<dbReference type="InterPro" id="IPR011128">
    <property type="entry name" value="G3P_DH_NAD-dep_N"/>
</dbReference>
<evidence type="ECO:0000259" key="12">
    <source>
        <dbReference type="Pfam" id="PF01210"/>
    </source>
</evidence>
<evidence type="ECO:0000256" key="8">
    <source>
        <dbReference type="PIRSR" id="PIRSR000114-2"/>
    </source>
</evidence>
<dbReference type="STRING" id="1423959.SAMN05444407_108170"/>
<dbReference type="GO" id="GO:0051287">
    <property type="term" value="F:NAD binding"/>
    <property type="evidence" value="ECO:0007669"/>
    <property type="project" value="InterPro"/>
</dbReference>
<name>A0A1M7FBE5_9FLAO</name>
<dbReference type="PRINTS" id="PR00077">
    <property type="entry name" value="GPDHDRGNASE"/>
</dbReference>
<feature type="binding site" evidence="8">
    <location>
        <position position="157"/>
    </location>
    <ligand>
        <name>substrate</name>
    </ligand>
</feature>
<dbReference type="EMBL" id="FRBM01000008">
    <property type="protein sequence ID" value="SHM01275.1"/>
    <property type="molecule type" value="Genomic_DNA"/>
</dbReference>
<dbReference type="PROSITE" id="PS00957">
    <property type="entry name" value="NAD_G3PDH"/>
    <property type="match status" value="1"/>
</dbReference>
<dbReference type="GO" id="GO:0005975">
    <property type="term" value="P:carbohydrate metabolic process"/>
    <property type="evidence" value="ECO:0007669"/>
    <property type="project" value="InterPro"/>
</dbReference>
<accession>A0A1M7FBE5</accession>
<dbReference type="EC" id="1.1.1.94" evidence="11"/>
<feature type="domain" description="Glycerol-3-phosphate dehydrogenase NAD-dependent N-terminal" evidence="12">
    <location>
        <begin position="55"/>
        <end position="210"/>
    </location>
</feature>
<keyword evidence="2" id="KW-0444">Lipid biosynthesis</keyword>
<evidence type="ECO:0000256" key="7">
    <source>
        <dbReference type="PIRSR" id="PIRSR000114-1"/>
    </source>
</evidence>
<reference evidence="14 15" key="1">
    <citation type="submission" date="2016-11" db="EMBL/GenBank/DDBJ databases">
        <authorList>
            <person name="Jaros S."/>
            <person name="Januszkiewicz K."/>
            <person name="Wedrychowicz H."/>
        </authorList>
    </citation>
    <scope>NUCLEOTIDE SEQUENCE [LARGE SCALE GENOMIC DNA]</scope>
    <source>
        <strain evidence="14 15">DSM 27621</strain>
    </source>
</reference>
<evidence type="ECO:0000256" key="11">
    <source>
        <dbReference type="RuleBase" id="RU000439"/>
    </source>
</evidence>
<evidence type="ECO:0000313" key="14">
    <source>
        <dbReference type="EMBL" id="SHM01275.1"/>
    </source>
</evidence>
<evidence type="ECO:0000256" key="5">
    <source>
        <dbReference type="ARBA" id="ARBA00023209"/>
    </source>
</evidence>
<dbReference type="Proteomes" id="UP000184069">
    <property type="component" value="Unassembled WGS sequence"/>
</dbReference>
<evidence type="ECO:0000259" key="13">
    <source>
        <dbReference type="Pfam" id="PF07479"/>
    </source>
</evidence>
<organism evidence="14 15">
    <name type="scientific">Chryseobacterium contaminans</name>
    <dbReference type="NCBI Taxonomy" id="1423959"/>
    <lineage>
        <taxon>Bacteria</taxon>
        <taxon>Pseudomonadati</taxon>
        <taxon>Bacteroidota</taxon>
        <taxon>Flavobacteriia</taxon>
        <taxon>Flavobacteriales</taxon>
        <taxon>Weeksellaceae</taxon>
        <taxon>Chryseobacterium group</taxon>
        <taxon>Chryseobacterium</taxon>
    </lineage>
</organism>
<dbReference type="GO" id="GO:0008654">
    <property type="term" value="P:phospholipid biosynthetic process"/>
    <property type="evidence" value="ECO:0007669"/>
    <property type="project" value="UniProtKB-KW"/>
</dbReference>
<dbReference type="PANTHER" id="PTHR11728">
    <property type="entry name" value="GLYCEROL-3-PHOSPHATE DEHYDROGENASE"/>
    <property type="match status" value="1"/>
</dbReference>
<keyword evidence="4" id="KW-0443">Lipid metabolism</keyword>
<dbReference type="Gene3D" id="1.10.1040.10">
    <property type="entry name" value="N-(1-d-carboxylethyl)-l-norvaline Dehydrogenase, domain 2"/>
    <property type="match status" value="1"/>
</dbReference>
<dbReference type="PIRSF" id="PIRSF000114">
    <property type="entry name" value="Glycerol-3-P_dh"/>
    <property type="match status" value="1"/>
</dbReference>